<keyword evidence="3" id="KW-1185">Reference proteome</keyword>
<evidence type="ECO:0000259" key="1">
    <source>
        <dbReference type="Pfam" id="PF24750"/>
    </source>
</evidence>
<reference evidence="2 3" key="1">
    <citation type="submission" date="2016-09" db="EMBL/GenBank/DDBJ databases">
        <title>The draft genome of Dichanthelium oligosanthes: A C3 panicoid grass species.</title>
        <authorList>
            <person name="Studer A.J."/>
            <person name="Schnable J.C."/>
            <person name="Brutnell T.P."/>
        </authorList>
    </citation>
    <scope>NUCLEOTIDE SEQUENCE [LARGE SCALE GENOMIC DNA]</scope>
    <source>
        <strain evidence="3">cv. Kellogg 1175</strain>
        <tissue evidence="2">Leaf</tissue>
    </source>
</reference>
<dbReference type="Pfam" id="PF24750">
    <property type="entry name" value="b-prop_At3g26010-like"/>
    <property type="match status" value="1"/>
</dbReference>
<dbReference type="InterPro" id="IPR050796">
    <property type="entry name" value="SCF_F-box_component"/>
</dbReference>
<dbReference type="EMBL" id="LWDX02050964">
    <property type="protein sequence ID" value="OEL20339.1"/>
    <property type="molecule type" value="Genomic_DNA"/>
</dbReference>
<dbReference type="InterPro" id="IPR056592">
    <property type="entry name" value="Beta-prop_At3g26010-like"/>
</dbReference>
<protein>
    <recommendedName>
        <fullName evidence="1">F-box protein At3g26010-like beta-propeller domain-containing protein</fullName>
    </recommendedName>
</protein>
<accession>A0A1E5V5A0</accession>
<feature type="domain" description="F-box protein At3g26010-like beta-propeller" evidence="1">
    <location>
        <begin position="112"/>
        <end position="316"/>
    </location>
</feature>
<name>A0A1E5V5A0_9POAL</name>
<comment type="caution">
    <text evidence="2">The sequence shown here is derived from an EMBL/GenBank/DDBJ whole genome shotgun (WGS) entry which is preliminary data.</text>
</comment>
<evidence type="ECO:0000313" key="2">
    <source>
        <dbReference type="EMBL" id="OEL20339.1"/>
    </source>
</evidence>
<gene>
    <name evidence="2" type="ORF">BAE44_0018642</name>
</gene>
<dbReference type="OrthoDB" id="765391at2759"/>
<sequence length="448" mass="50079">MAPGTSRLLLAANCDIPEDVICENIFSRLPFKLVTCLKTMSRHYRLQMTNNTTFAAKQARLCPSCPALIQISSLVDSEGRYNYYINLISSTPAIVGVPSSRLDFLDCGINNNGEFSLLASTNGLLCIQYTLYKRPRVRTILIANPATQQAQPIAGAAQHLIEGRAVGLVFDPPSELSSGEEHKFKIVQASPFRSTSNTSIEFRFVIFSSDTCRWVMSNAIVNANIKKAKCNKVVYASGGLYWDYLDDLLWFDVSRSVGGIIKMPWMLQGSKSKEWDHHNIHTSNNGIVVCTTISKDGLAIYHLVEGGVHYWELKHKKGWTDIMEVSGDAFQFYHSMKLRNSWQSRFCERWLVRPLGLESGRWLYLGVSEKRYTLDKVLCYDLDSGKMEAIVRDLSNQFNLTASVFGYRNSMAALPAIAVPPFEGGICDGNPGDCICAIKGSANHLYYL</sequence>
<evidence type="ECO:0000313" key="3">
    <source>
        <dbReference type="Proteomes" id="UP000095767"/>
    </source>
</evidence>
<dbReference type="PANTHER" id="PTHR31672">
    <property type="entry name" value="BNACNNG10540D PROTEIN"/>
    <property type="match status" value="1"/>
</dbReference>
<dbReference type="AlphaFoldDB" id="A0A1E5V5A0"/>
<dbReference type="STRING" id="888268.A0A1E5V5A0"/>
<dbReference type="Proteomes" id="UP000095767">
    <property type="component" value="Unassembled WGS sequence"/>
</dbReference>
<organism evidence="2 3">
    <name type="scientific">Dichanthelium oligosanthes</name>
    <dbReference type="NCBI Taxonomy" id="888268"/>
    <lineage>
        <taxon>Eukaryota</taxon>
        <taxon>Viridiplantae</taxon>
        <taxon>Streptophyta</taxon>
        <taxon>Embryophyta</taxon>
        <taxon>Tracheophyta</taxon>
        <taxon>Spermatophyta</taxon>
        <taxon>Magnoliopsida</taxon>
        <taxon>Liliopsida</taxon>
        <taxon>Poales</taxon>
        <taxon>Poaceae</taxon>
        <taxon>PACMAD clade</taxon>
        <taxon>Panicoideae</taxon>
        <taxon>Panicodae</taxon>
        <taxon>Paniceae</taxon>
        <taxon>Dichantheliinae</taxon>
        <taxon>Dichanthelium</taxon>
    </lineage>
</organism>
<proteinExistence type="predicted"/>